<evidence type="ECO:0000313" key="2">
    <source>
        <dbReference type="Proteomes" id="UP000241426"/>
    </source>
</evidence>
<proteinExistence type="predicted"/>
<evidence type="ECO:0000313" key="1">
    <source>
        <dbReference type="EMBL" id="PSV00435.1"/>
    </source>
</evidence>
<comment type="caution">
    <text evidence="1">The sequence shown here is derived from an EMBL/GenBank/DDBJ whole genome shotgun (WGS) entry which is preliminary data.</text>
</comment>
<gene>
    <name evidence="1" type="ORF">C9J27_04705</name>
</gene>
<sequence length="147" mass="16685">MFSREVMSALFDRNVKIEHVFFMKLITACDSCPESFWNVFDSNYETIPKMLGFGDADLSKYNSLEKPDDVLEFLHDMRATGVLIHFEVPIPVNIILDDKGEFSSCSSSWNFVSSHLAYGKTVEDAIGCALATQEKYFNDCIDEARSK</sequence>
<dbReference type="EMBL" id="PYNF01000003">
    <property type="protein sequence ID" value="PSV00435.1"/>
    <property type="molecule type" value="Genomic_DNA"/>
</dbReference>
<name>A0A2T3KL38_9GAMM</name>
<dbReference type="RefSeq" id="WP_107289065.1">
    <property type="nucleotide sequence ID" value="NZ_PYNF01000003.1"/>
</dbReference>
<dbReference type="Proteomes" id="UP000241426">
    <property type="component" value="Unassembled WGS sequence"/>
</dbReference>
<protein>
    <submittedName>
        <fullName evidence="1">Uncharacterized protein</fullName>
    </submittedName>
</protein>
<dbReference type="AlphaFoldDB" id="A0A2T3KL38"/>
<accession>A0A2T3KL38</accession>
<organism evidence="1 2">
    <name type="scientific">Photobacterium kishitanii</name>
    <dbReference type="NCBI Taxonomy" id="318456"/>
    <lineage>
        <taxon>Bacteria</taxon>
        <taxon>Pseudomonadati</taxon>
        <taxon>Pseudomonadota</taxon>
        <taxon>Gammaproteobacteria</taxon>
        <taxon>Vibrionales</taxon>
        <taxon>Vibrionaceae</taxon>
        <taxon>Photobacterium</taxon>
    </lineage>
</organism>
<reference evidence="1 2" key="1">
    <citation type="submission" date="2018-01" db="EMBL/GenBank/DDBJ databases">
        <title>Whole genome sequencing of Histamine producing bacteria.</title>
        <authorList>
            <person name="Butler K."/>
        </authorList>
    </citation>
    <scope>NUCLEOTIDE SEQUENCE [LARGE SCALE GENOMIC DNA]</scope>
    <source>
        <strain evidence="1 2">FS-7.2</strain>
    </source>
</reference>